<evidence type="ECO:0008006" key="3">
    <source>
        <dbReference type="Google" id="ProtNLM"/>
    </source>
</evidence>
<dbReference type="AlphaFoldDB" id="A0ABC8AVU7"/>
<dbReference type="Proteomes" id="UP000180166">
    <property type="component" value="Chromosome"/>
</dbReference>
<name>A0ABC8AVU7_9NOCA</name>
<accession>A0ABC8AVU7</accession>
<organism evidence="1 2">
    <name type="scientific">Nocardia seriolae</name>
    <dbReference type="NCBI Taxonomy" id="37332"/>
    <lineage>
        <taxon>Bacteria</taxon>
        <taxon>Bacillati</taxon>
        <taxon>Actinomycetota</taxon>
        <taxon>Actinomycetes</taxon>
        <taxon>Mycobacteriales</taxon>
        <taxon>Nocardiaceae</taxon>
        <taxon>Nocardia</taxon>
    </lineage>
</organism>
<gene>
    <name evidence="1" type="ORF">NS506_04532</name>
</gene>
<evidence type="ECO:0000313" key="1">
    <source>
        <dbReference type="EMBL" id="APA98580.1"/>
    </source>
</evidence>
<sequence length="108" mass="12119">MRPQPAAIGYLRHDVSGAQQQWDEAQIQHLARRLGYDLCKTLVFGPETDRPILRVRTLLSRLEADAIIIPSLAHFGGHIPDDLVQVADIITVSPENTYARWAIPPVEQ</sequence>
<dbReference type="EMBL" id="CP017839">
    <property type="protein sequence ID" value="APA98580.1"/>
    <property type="molecule type" value="Genomic_DNA"/>
</dbReference>
<proteinExistence type="predicted"/>
<dbReference type="KEGG" id="nsr:NS506_04532"/>
<protein>
    <recommendedName>
        <fullName evidence="3">Resolvase/invertase-type recombinase catalytic domain-containing protein</fullName>
    </recommendedName>
</protein>
<evidence type="ECO:0000313" key="2">
    <source>
        <dbReference type="Proteomes" id="UP000180166"/>
    </source>
</evidence>
<reference evidence="1 2" key="1">
    <citation type="submission" date="2016-10" db="EMBL/GenBank/DDBJ databases">
        <title>Genome sequence of Nocardia seriolae strain EM150506, isolated from Anguila japonica.</title>
        <authorList>
            <person name="Han H.-J."/>
        </authorList>
    </citation>
    <scope>NUCLEOTIDE SEQUENCE [LARGE SCALE GENOMIC DNA]</scope>
    <source>
        <strain evidence="1 2">EM150506</strain>
    </source>
</reference>